<keyword evidence="2" id="KW-0378">Hydrolase</keyword>
<feature type="domain" description="AB hydrolase-1" evidence="1">
    <location>
        <begin position="38"/>
        <end position="152"/>
    </location>
</feature>
<dbReference type="OrthoDB" id="9789573at2"/>
<keyword evidence="3" id="KW-1185">Reference proteome</keyword>
<dbReference type="SUPFAM" id="SSF53474">
    <property type="entry name" value="alpha/beta-Hydrolases"/>
    <property type="match status" value="1"/>
</dbReference>
<dbReference type="GO" id="GO:0052689">
    <property type="term" value="F:carboxylic ester hydrolase activity"/>
    <property type="evidence" value="ECO:0007669"/>
    <property type="project" value="TreeGrafter"/>
</dbReference>
<dbReference type="InterPro" id="IPR000073">
    <property type="entry name" value="AB_hydrolase_1"/>
</dbReference>
<reference evidence="2 3" key="1">
    <citation type="submission" date="2018-09" db="EMBL/GenBank/DDBJ databases">
        <title>Characterization of the phylogenetic diversity of five novel species belonging to the genus Bifidobacterium.</title>
        <authorList>
            <person name="Lugli G.A."/>
            <person name="Duranti S."/>
            <person name="Milani C."/>
        </authorList>
    </citation>
    <scope>NUCLEOTIDE SEQUENCE [LARGE SCALE GENOMIC DNA]</scope>
    <source>
        <strain evidence="2 3">2036B</strain>
    </source>
</reference>
<organism evidence="2 3">
    <name type="scientific">Bifidobacterium dolichotidis</name>
    <dbReference type="NCBI Taxonomy" id="2306976"/>
    <lineage>
        <taxon>Bacteria</taxon>
        <taxon>Bacillati</taxon>
        <taxon>Actinomycetota</taxon>
        <taxon>Actinomycetes</taxon>
        <taxon>Bifidobacteriales</taxon>
        <taxon>Bifidobacteriaceae</taxon>
        <taxon>Bifidobacterium</taxon>
    </lineage>
</organism>
<dbReference type="AlphaFoldDB" id="A0A430FTI7"/>
<proteinExistence type="predicted"/>
<comment type="caution">
    <text evidence="2">The sequence shown here is derived from an EMBL/GenBank/DDBJ whole genome shotgun (WGS) entry which is preliminary data.</text>
</comment>
<dbReference type="InterPro" id="IPR053145">
    <property type="entry name" value="AB_hydrolase_Est10"/>
</dbReference>
<dbReference type="InterPro" id="IPR029058">
    <property type="entry name" value="AB_hydrolase_fold"/>
</dbReference>
<dbReference type="Gene3D" id="3.40.50.1820">
    <property type="entry name" value="alpha/beta hydrolase"/>
    <property type="match status" value="1"/>
</dbReference>
<gene>
    <name evidence="2" type="ORF">D2E26_0765</name>
</gene>
<sequence length="265" mass="29134">MSDQQSRVEQLEIDRDGLKLHTVITRPATNGAQDVRYPAVIILHGLFGDMGYLPEDLLPEISDKLVAQGFMTVRFDFAGRGESTGIRNGFDAFSEIEDTIAVLEHVRQLEDVESISLVGHSFGGAIASMVAGMYNDVIHTLALLAPAATMKDDAMHGKVLDGEFDAVHVPDEIEVPSKKASVTGRFARIVRTLPIYEIAGQFNKPTLFIQGRDDQVLKSTSAANNYEEAMSHCQVSLYDDLGHLFRGAQREVAVNEVVEFLTLNK</sequence>
<dbReference type="PANTHER" id="PTHR43265">
    <property type="entry name" value="ESTERASE ESTD"/>
    <property type="match status" value="1"/>
</dbReference>
<dbReference type="RefSeq" id="WP_125963329.1">
    <property type="nucleotide sequence ID" value="NZ_QXGM01000001.1"/>
</dbReference>
<dbReference type="PANTHER" id="PTHR43265:SF1">
    <property type="entry name" value="ESTERASE ESTD"/>
    <property type="match status" value="1"/>
</dbReference>
<evidence type="ECO:0000259" key="1">
    <source>
        <dbReference type="Pfam" id="PF00561"/>
    </source>
</evidence>
<dbReference type="Pfam" id="PF00561">
    <property type="entry name" value="Abhydrolase_1"/>
    <property type="match status" value="1"/>
</dbReference>
<evidence type="ECO:0000313" key="3">
    <source>
        <dbReference type="Proteomes" id="UP000287609"/>
    </source>
</evidence>
<dbReference type="EMBL" id="QXGM01000001">
    <property type="protein sequence ID" value="RSX56202.1"/>
    <property type="molecule type" value="Genomic_DNA"/>
</dbReference>
<dbReference type="Proteomes" id="UP000287609">
    <property type="component" value="Unassembled WGS sequence"/>
</dbReference>
<evidence type="ECO:0000313" key="2">
    <source>
        <dbReference type="EMBL" id="RSX56202.1"/>
    </source>
</evidence>
<accession>A0A430FTI7</accession>
<protein>
    <submittedName>
        <fullName evidence="2">Alpha/beta hydrolase</fullName>
    </submittedName>
</protein>
<name>A0A430FTI7_9BIFI</name>